<reference evidence="2" key="1">
    <citation type="submission" date="2021-03" db="EMBL/GenBank/DDBJ databases">
        <title>Genomic Encyclopedia of Type Strains, Phase IV (KMG-IV): sequencing the most valuable type-strain genomes for metagenomic binning, comparative biology and taxonomic classification.</title>
        <authorList>
            <person name="Goeker M."/>
        </authorList>
    </citation>
    <scope>NUCLEOTIDE SEQUENCE</scope>
    <source>
        <strain evidence="2">DSM 26232</strain>
    </source>
</reference>
<organism evidence="2 3">
    <name type="scientific">Halolamina salifodinae</name>
    <dbReference type="NCBI Taxonomy" id="1202767"/>
    <lineage>
        <taxon>Archaea</taxon>
        <taxon>Methanobacteriati</taxon>
        <taxon>Methanobacteriota</taxon>
        <taxon>Stenosarchaea group</taxon>
        <taxon>Halobacteria</taxon>
        <taxon>Halobacteriales</taxon>
        <taxon>Haloferacaceae</taxon>
    </lineage>
</organism>
<dbReference type="AlphaFoldDB" id="A0A8T4H1S1"/>
<dbReference type="Gene3D" id="3.10.20.30">
    <property type="match status" value="1"/>
</dbReference>
<feature type="region of interest" description="Disordered" evidence="1">
    <location>
        <begin position="1"/>
        <end position="26"/>
    </location>
</feature>
<dbReference type="NCBIfam" id="NF041918">
    <property type="entry name" value="SAMP1"/>
    <property type="match status" value="1"/>
</dbReference>
<dbReference type="PANTHER" id="PTHR38031:SF1">
    <property type="entry name" value="SULFUR CARRIER PROTEIN CYSO"/>
    <property type="match status" value="1"/>
</dbReference>
<dbReference type="Proteomes" id="UP000823736">
    <property type="component" value="Unassembled WGS sequence"/>
</dbReference>
<evidence type="ECO:0000256" key="1">
    <source>
        <dbReference type="SAM" id="MobiDB-lite"/>
    </source>
</evidence>
<protein>
    <submittedName>
        <fullName evidence="2">Molybdopterin synthase sulfur carrier subunit</fullName>
    </submittedName>
</protein>
<dbReference type="InterPro" id="IPR010038">
    <property type="entry name" value="MoaD_arc-typ"/>
</dbReference>
<keyword evidence="3" id="KW-1185">Reference proteome</keyword>
<dbReference type="EMBL" id="JAGGLC010000004">
    <property type="protein sequence ID" value="MBP1987734.1"/>
    <property type="molecule type" value="Genomic_DNA"/>
</dbReference>
<dbReference type="Pfam" id="PF02597">
    <property type="entry name" value="ThiS"/>
    <property type="match status" value="1"/>
</dbReference>
<accession>A0A8T4H1S1</accession>
<dbReference type="InterPro" id="IPR016155">
    <property type="entry name" value="Mopterin_synth/thiamin_S_b"/>
</dbReference>
<sequence>MQVESKLFGPFRDDAGAEDVGGEYDPGTTVGELLRELEADYPSLEGRIVDPDSDGTVGSTVVSVNEKNITHLDGLATELEASDVVRIVPSVYGG</sequence>
<dbReference type="InterPro" id="IPR052045">
    <property type="entry name" value="Sulfur_Carrier/Prot_Modifier"/>
</dbReference>
<gene>
    <name evidence="2" type="ORF">J2753_002235</name>
</gene>
<comment type="caution">
    <text evidence="2">The sequence shown here is derived from an EMBL/GenBank/DDBJ whole genome shotgun (WGS) entry which is preliminary data.</text>
</comment>
<dbReference type="NCBIfam" id="TIGR01687">
    <property type="entry name" value="moaD_arch"/>
    <property type="match status" value="1"/>
</dbReference>
<dbReference type="InterPro" id="IPR003749">
    <property type="entry name" value="ThiS/MoaD-like"/>
</dbReference>
<dbReference type="RefSeq" id="WP_209492095.1">
    <property type="nucleotide sequence ID" value="NZ_JAGGLC010000004.1"/>
</dbReference>
<evidence type="ECO:0000313" key="2">
    <source>
        <dbReference type="EMBL" id="MBP1987734.1"/>
    </source>
</evidence>
<dbReference type="InterPro" id="IPR054834">
    <property type="entry name" value="SAMP1_3"/>
</dbReference>
<dbReference type="SUPFAM" id="SSF54285">
    <property type="entry name" value="MoaD/ThiS"/>
    <property type="match status" value="1"/>
</dbReference>
<dbReference type="InterPro" id="IPR012675">
    <property type="entry name" value="Beta-grasp_dom_sf"/>
</dbReference>
<proteinExistence type="predicted"/>
<name>A0A8T4H1S1_9EURY</name>
<dbReference type="PANTHER" id="PTHR38031">
    <property type="entry name" value="SULFUR CARRIER PROTEIN SLR0821-RELATED"/>
    <property type="match status" value="1"/>
</dbReference>
<evidence type="ECO:0000313" key="3">
    <source>
        <dbReference type="Proteomes" id="UP000823736"/>
    </source>
</evidence>
<dbReference type="OrthoDB" id="134663at2157"/>